<comment type="caution">
    <text evidence="3">The sequence shown here is derived from an EMBL/GenBank/DDBJ whole genome shotgun (WGS) entry which is preliminary data.</text>
</comment>
<dbReference type="VEuPathDB" id="GiardiaDB:DHA2_151987"/>
<evidence type="ECO:0000313" key="3">
    <source>
        <dbReference type="EMBL" id="ESU44240.1"/>
    </source>
</evidence>
<feature type="region of interest" description="Disordered" evidence="2">
    <location>
        <begin position="567"/>
        <end position="590"/>
    </location>
</feature>
<proteinExistence type="predicted"/>
<accession>V6U4R9</accession>
<reference evidence="4" key="1">
    <citation type="submission" date="2012-02" db="EMBL/GenBank/DDBJ databases">
        <title>Genome sequencing of Giardia lamblia Genotypes A2 and B isolates (DH and GS) and comparative analysis with the genomes of Genotypes A1 and E (WB and Pig).</title>
        <authorList>
            <person name="Adam R."/>
            <person name="Dahlstrom E."/>
            <person name="Martens C."/>
            <person name="Bruno D."/>
            <person name="Barbian K."/>
            <person name="Porcella S.F."/>
            <person name="Nash T."/>
        </authorList>
    </citation>
    <scope>NUCLEOTIDE SEQUENCE</scope>
    <source>
        <strain evidence="4">GS</strain>
    </source>
</reference>
<feature type="compositionally biased region" description="Basic and acidic residues" evidence="2">
    <location>
        <begin position="700"/>
        <end position="713"/>
    </location>
</feature>
<evidence type="ECO:0000313" key="4">
    <source>
        <dbReference type="Proteomes" id="UP000018040"/>
    </source>
</evidence>
<keyword evidence="1" id="KW-0175">Coiled coil</keyword>
<feature type="compositionally biased region" description="Polar residues" evidence="2">
    <location>
        <begin position="493"/>
        <end position="508"/>
    </location>
</feature>
<feature type="compositionally biased region" description="Polar residues" evidence="2">
    <location>
        <begin position="523"/>
        <end position="533"/>
    </location>
</feature>
<feature type="compositionally biased region" description="Low complexity" evidence="2">
    <location>
        <begin position="196"/>
        <end position="243"/>
    </location>
</feature>
<feature type="region of interest" description="Disordered" evidence="2">
    <location>
        <begin position="685"/>
        <end position="756"/>
    </location>
</feature>
<name>V6U4R9_GIAIN</name>
<feature type="compositionally biased region" description="Polar residues" evidence="2">
    <location>
        <begin position="474"/>
        <end position="485"/>
    </location>
</feature>
<reference evidence="3 4" key="2">
    <citation type="journal article" date="2013" name="Genome Biol. Evol.">
        <title>Genome sequencing of Giardia lamblia genotypes A2 and B isolates (DH and GS) and comparative analysis with the genomes of genotypes A1 and E (WB and Pig).</title>
        <authorList>
            <person name="Adam R.D."/>
            <person name="Dahlstrom E.W."/>
            <person name="Martens C.A."/>
            <person name="Bruno D.P."/>
            <person name="Barbian K.D."/>
            <person name="Ricklefs S.M."/>
            <person name="Hernandez M.M."/>
            <person name="Narla N.P."/>
            <person name="Patel R.B."/>
            <person name="Porcella S.F."/>
            <person name="Nash T.E."/>
        </authorList>
    </citation>
    <scope>NUCLEOTIDE SEQUENCE [LARGE SCALE GENOMIC DNA]</scope>
    <source>
        <strain evidence="3 4">GS</strain>
    </source>
</reference>
<dbReference type="VEuPathDB" id="GiardiaDB:GL50581_589"/>
<sequence length="829" mass="90713">VETQINWDSSSQVVTSSIVLAQSFFQNKTILHQKETRQGSAIEAKRADRAAALAAVKNSKSEKAPQKTFTQPTKPDARKVVVVNAGQKKIVNAGPSAGAAPRAVNTPQTKSDVGPASRRSPTQAQGMHVIKSSVLNSMLGNNRNIDTGVVSQARAIDPEEYGESASLVDQRDDQSTGFQMSEQTAATLAQLNLQPPVLSSQASQQSQSYQQQQPPSRQVQPAPIDNRYSSAISSISNPSNCNIPGMGRESARLPKPPVADVTAARPSHPFTEPAKSTFKKSINEMTDAEYAEYSNQNMKKYQASLLHKLFVTKTCTAIDKQEIDDLVKIDKEFRAQYLQMKQEADREEEEARRRAKLEEERQLVERMQMELDAKQAKLDKVMHARAGNFDSSEFVPAEPAPRTRYIPQEEQMPAASSALLDKMQAELSSVKSQLSKAQDEIARLEVEVRKEREQKEALSATVESLRRELEKARSTSQLPPLSTAQMERPAKSPGNNSPLPVHNSSATNVPPHIETSHAIDSRANPSSQLSGSAQKKEQHSEGTFMDILKKKINTTLTNAEYAIPLQKKGNAEAPSGPRRISHAPPVPPSVPVTGQASAGITGSSALNDTVSFLNVQESILQVSTDPGTQAPDDISLYSLRQNTLNPYMQTLICENDILPVDCNNQSMQSTDVFSTSTMSTGNIPESLMHGPNASFNHRIRSTEPEDGPDREQENDGGDDSFPLYVDSLPNHSNLSNSLLTTEGRQSTESNQPRTNFIMSDDGLAQRSRDNSAARSSNILAHPYTVRHVLQDGSSDHLLTHNNLRGQMIFEHDSDSDGSLLTESVPDEPS</sequence>
<feature type="region of interest" description="Disordered" evidence="2">
    <location>
        <begin position="92"/>
        <end position="125"/>
    </location>
</feature>
<gene>
    <name evidence="3" type="ORF">GSB_152531</name>
</gene>
<feature type="region of interest" description="Disordered" evidence="2">
    <location>
        <begin position="468"/>
        <end position="543"/>
    </location>
</feature>
<feature type="compositionally biased region" description="Polar residues" evidence="2">
    <location>
        <begin position="740"/>
        <end position="756"/>
    </location>
</feature>
<feature type="compositionally biased region" description="Low complexity" evidence="2">
    <location>
        <begin position="727"/>
        <end position="739"/>
    </location>
</feature>
<evidence type="ECO:0000256" key="1">
    <source>
        <dbReference type="SAM" id="Coils"/>
    </source>
</evidence>
<feature type="coiled-coil region" evidence="1">
    <location>
        <begin position="330"/>
        <end position="384"/>
    </location>
</feature>
<organism evidence="3 4">
    <name type="scientific">Giardia intestinalis</name>
    <name type="common">Giardia lamblia</name>
    <dbReference type="NCBI Taxonomy" id="5741"/>
    <lineage>
        <taxon>Eukaryota</taxon>
        <taxon>Metamonada</taxon>
        <taxon>Diplomonadida</taxon>
        <taxon>Hexamitidae</taxon>
        <taxon>Giardiinae</taxon>
        <taxon>Giardia</taxon>
    </lineage>
</organism>
<dbReference type="VEuPathDB" id="GiardiaDB:GL50803_0014933"/>
<protein>
    <submittedName>
        <fullName evidence="3">Uncharacterized protein</fullName>
    </submittedName>
</protein>
<dbReference type="VEuPathDB" id="GiardiaDB:QR46_0540"/>
<feature type="region of interest" description="Disordered" evidence="2">
    <location>
        <begin position="810"/>
        <end position="829"/>
    </location>
</feature>
<dbReference type="Proteomes" id="UP000018040">
    <property type="component" value="Unassembled WGS sequence"/>
</dbReference>
<feature type="region of interest" description="Disordered" evidence="2">
    <location>
        <begin position="196"/>
        <end position="255"/>
    </location>
</feature>
<evidence type="ECO:0000256" key="2">
    <source>
        <dbReference type="SAM" id="MobiDB-lite"/>
    </source>
</evidence>
<dbReference type="EMBL" id="AHHH01000026">
    <property type="protein sequence ID" value="ESU44240.1"/>
    <property type="molecule type" value="Genomic_DNA"/>
</dbReference>
<feature type="non-terminal residue" evidence="3">
    <location>
        <position position="1"/>
    </location>
</feature>
<dbReference type="AlphaFoldDB" id="V6U4R9"/>
<dbReference type="OrthoDB" id="10256460at2759"/>